<evidence type="ECO:0008006" key="3">
    <source>
        <dbReference type="Google" id="ProtNLM"/>
    </source>
</evidence>
<dbReference type="InterPro" id="IPR055927">
    <property type="entry name" value="DUF7504"/>
</dbReference>
<dbReference type="Proteomes" id="UP000290932">
    <property type="component" value="Unassembled WGS sequence"/>
</dbReference>
<evidence type="ECO:0000313" key="1">
    <source>
        <dbReference type="EMBL" id="RXE55238.1"/>
    </source>
</evidence>
<keyword evidence="2" id="KW-1185">Reference proteome</keyword>
<protein>
    <recommendedName>
        <fullName evidence="3">KaiC-like domain-containing protein</fullName>
    </recommendedName>
</protein>
<gene>
    <name evidence="1" type="ORF">ABH15_10620</name>
</gene>
<dbReference type="OrthoDB" id="109251at2157"/>
<dbReference type="Gene3D" id="3.40.50.300">
    <property type="entry name" value="P-loop containing nucleotide triphosphate hydrolases"/>
    <property type="match status" value="1"/>
</dbReference>
<dbReference type="Pfam" id="PF24336">
    <property type="entry name" value="DUF7504"/>
    <property type="match status" value="1"/>
</dbReference>
<dbReference type="RefSeq" id="WP_128694387.1">
    <property type="nucleotide sequence ID" value="NZ_LHQS01000003.1"/>
</dbReference>
<proteinExistence type="predicted"/>
<comment type="caution">
    <text evidence="1">The sequence shown here is derived from an EMBL/GenBank/DDBJ whole genome shotgun (WGS) entry which is preliminary data.</text>
</comment>
<name>A0A498GXN0_9EURY</name>
<sequence length="186" mass="20715">MTVNHIRFENQEKKIILALSSATRIKENNIALTREITEQGITVIYVCANMPSQYLADLFAKRDIDISRIEFIDCITKYAVGSVPDTQARIKFISHPGNLTDLGIAVTDLLKRHSGEESLVFIDSVNAMLIHTPSDSLIKFVHFITSKLRLLEVKGVILAVETGLDPVLFSHLTSFTDEVLTISDEG</sequence>
<dbReference type="AlphaFoldDB" id="A0A498GXN0"/>
<reference evidence="1 2" key="1">
    <citation type="journal article" date="2015" name="Int. J. Syst. Evol. Microbiol.">
        <title>Methanoculleus taiwanensis sp. nov., a methanogen isolated from deep marine sediment at the deformation front area near Taiwan.</title>
        <authorList>
            <person name="Weng C.Y."/>
            <person name="Chen S.C."/>
            <person name="Lai M.C."/>
            <person name="Wu S.Y."/>
            <person name="Lin S."/>
            <person name="Yang T.F."/>
            <person name="Chen P.C."/>
        </authorList>
    </citation>
    <scope>NUCLEOTIDE SEQUENCE [LARGE SCALE GENOMIC DNA]</scope>
    <source>
        <strain evidence="1 2">CYW4</strain>
    </source>
</reference>
<dbReference type="EMBL" id="LHQS01000003">
    <property type="protein sequence ID" value="RXE55238.1"/>
    <property type="molecule type" value="Genomic_DNA"/>
</dbReference>
<evidence type="ECO:0000313" key="2">
    <source>
        <dbReference type="Proteomes" id="UP000290932"/>
    </source>
</evidence>
<accession>A0A498GXN0</accession>
<organism evidence="1 2">
    <name type="scientific">Methanoculleus taiwanensis</name>
    <dbReference type="NCBI Taxonomy" id="1550565"/>
    <lineage>
        <taxon>Archaea</taxon>
        <taxon>Methanobacteriati</taxon>
        <taxon>Methanobacteriota</taxon>
        <taxon>Stenosarchaea group</taxon>
        <taxon>Methanomicrobia</taxon>
        <taxon>Methanomicrobiales</taxon>
        <taxon>Methanomicrobiaceae</taxon>
        <taxon>Methanoculleus</taxon>
    </lineage>
</organism>
<dbReference type="InterPro" id="IPR027417">
    <property type="entry name" value="P-loop_NTPase"/>
</dbReference>